<organism evidence="1 2">
    <name type="scientific">Lojkania enalia</name>
    <dbReference type="NCBI Taxonomy" id="147567"/>
    <lineage>
        <taxon>Eukaryota</taxon>
        <taxon>Fungi</taxon>
        <taxon>Dikarya</taxon>
        <taxon>Ascomycota</taxon>
        <taxon>Pezizomycotina</taxon>
        <taxon>Dothideomycetes</taxon>
        <taxon>Pleosporomycetidae</taxon>
        <taxon>Pleosporales</taxon>
        <taxon>Pleosporales incertae sedis</taxon>
        <taxon>Lojkania</taxon>
    </lineage>
</organism>
<sequence>MHSRAEYRERRKAWRLLTSQLVLALEQTRVDGRIDVLLHKVDAWGTVELLHTLSKSSLLQLFKLEKKHIKSSFYAVAERVQPHKVDALQAVVTWKELHIANFGSGKEYYENGLNRDVDDVLSSFGTKLIHLGRLN</sequence>
<dbReference type="AlphaFoldDB" id="A0A9P4TPZ4"/>
<accession>A0A9P4TPZ4</accession>
<dbReference type="Proteomes" id="UP000800093">
    <property type="component" value="Unassembled WGS sequence"/>
</dbReference>
<reference evidence="2" key="1">
    <citation type="journal article" date="2020" name="Stud. Mycol.">
        <title>101 Dothideomycetes genomes: A test case for predicting lifestyles and emergence of pathogens.</title>
        <authorList>
            <person name="Haridas S."/>
            <person name="Albert R."/>
            <person name="Binder M."/>
            <person name="Bloem J."/>
            <person name="LaButti K."/>
            <person name="Salamov A."/>
            <person name="Andreopoulos B."/>
            <person name="Baker S."/>
            <person name="Barry K."/>
            <person name="Bills G."/>
            <person name="Bluhm B."/>
            <person name="Cannon C."/>
            <person name="Castanera R."/>
            <person name="Culley D."/>
            <person name="Daum C."/>
            <person name="Ezra D."/>
            <person name="Gonzalez J."/>
            <person name="Henrissat B."/>
            <person name="Kuo A."/>
            <person name="Liang C."/>
            <person name="Lipzen A."/>
            <person name="Lutzoni F."/>
            <person name="Magnuson J."/>
            <person name="Mondo S."/>
            <person name="Nolan M."/>
            <person name="Ohm R."/>
            <person name="Pangilinan J."/>
            <person name="Park H.-J."/>
            <person name="Ramirez L."/>
            <person name="Alfaro M."/>
            <person name="Sun H."/>
            <person name="Tritt A."/>
            <person name="Yoshinaga Y."/>
            <person name="Zwiers L.-H."/>
            <person name="Turgeon B."/>
            <person name="Goodwin S."/>
            <person name="Spatafora J."/>
            <person name="Crous P."/>
            <person name="Grigoriev I."/>
        </authorList>
    </citation>
    <scope>NUCLEOTIDE SEQUENCE [LARGE SCALE GENOMIC DNA]</scope>
    <source>
        <strain evidence="2">CBS 304.66</strain>
    </source>
</reference>
<protein>
    <submittedName>
        <fullName evidence="1">Uncharacterized protein</fullName>
    </submittedName>
</protein>
<gene>
    <name evidence="1" type="ORF">CC78DRAFT_574716</name>
</gene>
<proteinExistence type="predicted"/>
<evidence type="ECO:0000313" key="1">
    <source>
        <dbReference type="EMBL" id="KAF2269842.1"/>
    </source>
</evidence>
<dbReference type="OrthoDB" id="417125at2759"/>
<evidence type="ECO:0000313" key="2">
    <source>
        <dbReference type="Proteomes" id="UP000800093"/>
    </source>
</evidence>
<dbReference type="EMBL" id="ML986581">
    <property type="protein sequence ID" value="KAF2269842.1"/>
    <property type="molecule type" value="Genomic_DNA"/>
</dbReference>
<keyword evidence="2" id="KW-1185">Reference proteome</keyword>
<name>A0A9P4TPZ4_9PLEO</name>
<comment type="caution">
    <text evidence="1">The sequence shown here is derived from an EMBL/GenBank/DDBJ whole genome shotgun (WGS) entry which is preliminary data.</text>
</comment>